<reference evidence="2" key="1">
    <citation type="journal article" date="2019" name="Int. J. Syst. Evol. Microbiol.">
        <title>The Global Catalogue of Microorganisms (GCM) 10K type strain sequencing project: providing services to taxonomists for standard genome sequencing and annotation.</title>
        <authorList>
            <consortium name="The Broad Institute Genomics Platform"/>
            <consortium name="The Broad Institute Genome Sequencing Center for Infectious Disease"/>
            <person name="Wu L."/>
            <person name="Ma J."/>
        </authorList>
    </citation>
    <scope>NUCLEOTIDE SEQUENCE [LARGE SCALE GENOMIC DNA]</scope>
    <source>
        <strain evidence="2">JCM 16961</strain>
    </source>
</reference>
<dbReference type="SUPFAM" id="SSF56214">
    <property type="entry name" value="4'-phosphopantetheinyl transferase"/>
    <property type="match status" value="1"/>
</dbReference>
<keyword evidence="2" id="KW-1185">Reference proteome</keyword>
<comment type="caution">
    <text evidence="1">The sequence shown here is derived from an EMBL/GenBank/DDBJ whole genome shotgun (WGS) entry which is preliminary data.</text>
</comment>
<accession>A0ABP7D3F0</accession>
<dbReference type="Proteomes" id="UP001501536">
    <property type="component" value="Unassembled WGS sequence"/>
</dbReference>
<protein>
    <recommendedName>
        <fullName evidence="3">4'-phosphopantetheinyl transferase superfamily protein</fullName>
    </recommendedName>
</protein>
<dbReference type="EMBL" id="BAABCJ010000002">
    <property type="protein sequence ID" value="GAA3700150.1"/>
    <property type="molecule type" value="Genomic_DNA"/>
</dbReference>
<gene>
    <name evidence="1" type="ORF">GCM10022377_11580</name>
</gene>
<proteinExistence type="predicted"/>
<sequence length="232" mass="24118">MASIPGVRLAALPLSFAAGLPREWLSVEELERAGAYDDGGPRTAFVAGRLGVRFAAAAVLPEAAGQPERIGLTGRCPRCGDGPHGAPRLLVDGCDADLSLSYSRADGWLLVAFAPAEQRVGVDLCPPFGEDFGLFTQPQQTALRLLPRARRRVEAARRWALLEARGKAAGVGVVEPEGVPTDVGRRRERAGTLSALGVSVLATGEDTEAEAASLGSLLAAVVLDEPGPVPPA</sequence>
<organism evidence="1 2">
    <name type="scientific">Zhihengliuella alba</name>
    <dbReference type="NCBI Taxonomy" id="547018"/>
    <lineage>
        <taxon>Bacteria</taxon>
        <taxon>Bacillati</taxon>
        <taxon>Actinomycetota</taxon>
        <taxon>Actinomycetes</taxon>
        <taxon>Micrococcales</taxon>
        <taxon>Micrococcaceae</taxon>
        <taxon>Zhihengliuella</taxon>
    </lineage>
</organism>
<evidence type="ECO:0008006" key="3">
    <source>
        <dbReference type="Google" id="ProtNLM"/>
    </source>
</evidence>
<dbReference type="Gene3D" id="3.90.470.20">
    <property type="entry name" value="4'-phosphopantetheinyl transferase domain"/>
    <property type="match status" value="1"/>
</dbReference>
<dbReference type="RefSeq" id="WP_344881392.1">
    <property type="nucleotide sequence ID" value="NZ_BAABCJ010000002.1"/>
</dbReference>
<name>A0ABP7D3F0_9MICC</name>
<dbReference type="InterPro" id="IPR037143">
    <property type="entry name" value="4-PPantetheinyl_Trfase_dom_sf"/>
</dbReference>
<evidence type="ECO:0000313" key="2">
    <source>
        <dbReference type="Proteomes" id="UP001501536"/>
    </source>
</evidence>
<evidence type="ECO:0000313" key="1">
    <source>
        <dbReference type="EMBL" id="GAA3700150.1"/>
    </source>
</evidence>